<accession>A0A2I2M819</accession>
<evidence type="ECO:0000313" key="3">
    <source>
        <dbReference type="Proteomes" id="UP000490060"/>
    </source>
</evidence>
<reference evidence="2 3" key="1">
    <citation type="submission" date="2017-11" db="EMBL/GenBank/DDBJ databases">
        <authorList>
            <person name="Duchaud E."/>
        </authorList>
    </citation>
    <scope>NUCLEOTIDE SEQUENCE [LARGE SCALE GENOMIC DNA]</scope>
    <source>
        <strain evidence="2 3">TNO010</strain>
    </source>
</reference>
<keyword evidence="1" id="KW-0472">Membrane</keyword>
<gene>
    <name evidence="2" type="ORF">TNO010_150011</name>
</gene>
<dbReference type="AlphaFoldDB" id="A0A2I2M819"/>
<feature type="transmembrane region" description="Helical" evidence="1">
    <location>
        <begin position="28"/>
        <end position="46"/>
    </location>
</feature>
<proteinExistence type="predicted"/>
<protein>
    <submittedName>
        <fullName evidence="2">Uncharacterized protein</fullName>
    </submittedName>
</protein>
<keyword evidence="1" id="KW-0812">Transmembrane</keyword>
<dbReference type="EMBL" id="OENE01000007">
    <property type="protein sequence ID" value="SOU88064.1"/>
    <property type="molecule type" value="Genomic_DNA"/>
</dbReference>
<organism evidence="2 3">
    <name type="scientific">Tenacibaculum finnmarkense genomovar ulcerans</name>
    <dbReference type="NCBI Taxonomy" id="2781388"/>
    <lineage>
        <taxon>Bacteria</taxon>
        <taxon>Pseudomonadati</taxon>
        <taxon>Bacteroidota</taxon>
        <taxon>Flavobacteriia</taxon>
        <taxon>Flavobacteriales</taxon>
        <taxon>Flavobacteriaceae</taxon>
        <taxon>Tenacibaculum</taxon>
        <taxon>Tenacibaculum finnmarkense</taxon>
    </lineage>
</organism>
<evidence type="ECO:0000313" key="2">
    <source>
        <dbReference type="EMBL" id="SOU88064.1"/>
    </source>
</evidence>
<evidence type="ECO:0000256" key="1">
    <source>
        <dbReference type="SAM" id="Phobius"/>
    </source>
</evidence>
<sequence length="62" mass="7440">MNKLFDICVDILQYVGNVTGLGYKSANIWIFVIIHPLLTIYFFYLYRKYKKRCKLLKESSEK</sequence>
<name>A0A2I2M819_9FLAO</name>
<dbReference type="Proteomes" id="UP000490060">
    <property type="component" value="Unassembled WGS sequence"/>
</dbReference>
<keyword evidence="1" id="KW-1133">Transmembrane helix</keyword>
<dbReference type="RefSeq" id="WP_172504959.1">
    <property type="nucleotide sequence ID" value="NZ_JAJHTE010000001.1"/>
</dbReference>